<organism evidence="1 2">
    <name type="scientific">Trichinella pseudospiralis</name>
    <name type="common">Parasitic roundworm</name>
    <dbReference type="NCBI Taxonomy" id="6337"/>
    <lineage>
        <taxon>Eukaryota</taxon>
        <taxon>Metazoa</taxon>
        <taxon>Ecdysozoa</taxon>
        <taxon>Nematoda</taxon>
        <taxon>Enoplea</taxon>
        <taxon>Dorylaimia</taxon>
        <taxon>Trichinellida</taxon>
        <taxon>Trichinellidae</taxon>
        <taxon>Trichinella</taxon>
    </lineage>
</organism>
<gene>
    <name evidence="1" type="ORF">T4B_5823</name>
</gene>
<proteinExistence type="predicted"/>
<name>A0A0V1IDU6_TRIPS</name>
<dbReference type="EMBL" id="JYDS01000221">
    <property type="protein sequence ID" value="KRZ20991.1"/>
    <property type="molecule type" value="Genomic_DNA"/>
</dbReference>
<dbReference type="Proteomes" id="UP000054805">
    <property type="component" value="Unassembled WGS sequence"/>
</dbReference>
<comment type="caution">
    <text evidence="1">The sequence shown here is derived from an EMBL/GenBank/DDBJ whole genome shotgun (WGS) entry which is preliminary data.</text>
</comment>
<evidence type="ECO:0000313" key="1">
    <source>
        <dbReference type="EMBL" id="KRZ20991.1"/>
    </source>
</evidence>
<dbReference type="AlphaFoldDB" id="A0A0V1IDU6"/>
<sequence length="156" mass="17938">MITILNSVKTKKLKLPLLLNTNTKCRKQNLEFLKINKKEPRNSISINSNIIHQLIISCYALLNCIHLPLTSSNVSIERSNIETFSLKFILCTCKIRNYVAKYRKTFDFNMNDKIVLMREYQMIDISGTKMPTEIQLYSSPSRFSPLLSNGALSAVF</sequence>
<protein>
    <submittedName>
        <fullName evidence="1">Uncharacterized protein</fullName>
    </submittedName>
</protein>
<evidence type="ECO:0000313" key="2">
    <source>
        <dbReference type="Proteomes" id="UP000054805"/>
    </source>
</evidence>
<keyword evidence="2" id="KW-1185">Reference proteome</keyword>
<reference evidence="1 2" key="1">
    <citation type="submission" date="2015-01" db="EMBL/GenBank/DDBJ databases">
        <title>Evolution of Trichinella species and genotypes.</title>
        <authorList>
            <person name="Korhonen P.K."/>
            <person name="Edoardo P."/>
            <person name="Giuseppe L.R."/>
            <person name="Gasser R.B."/>
        </authorList>
    </citation>
    <scope>NUCLEOTIDE SEQUENCE [LARGE SCALE GENOMIC DNA]</scope>
    <source>
        <strain evidence="1">ISS588</strain>
    </source>
</reference>
<accession>A0A0V1IDU6</accession>